<keyword evidence="5" id="KW-0788">Thiol protease</keyword>
<dbReference type="GO" id="GO:0008234">
    <property type="term" value="F:cysteine-type peptidase activity"/>
    <property type="evidence" value="ECO:0007669"/>
    <property type="project" value="UniProtKB-KW"/>
</dbReference>
<feature type="coiled-coil region" evidence="6">
    <location>
        <begin position="137"/>
        <end position="192"/>
    </location>
</feature>
<dbReference type="EMBL" id="CP046522">
    <property type="protein sequence ID" value="QGU95350.1"/>
    <property type="molecule type" value="Genomic_DNA"/>
</dbReference>
<dbReference type="Pfam" id="PF00877">
    <property type="entry name" value="NLPC_P60"/>
    <property type="match status" value="1"/>
</dbReference>
<dbReference type="InterPro" id="IPR057309">
    <property type="entry name" value="PcsB_CC"/>
</dbReference>
<dbReference type="AlphaFoldDB" id="A0A6I6ESV2"/>
<evidence type="ECO:0000313" key="9">
    <source>
        <dbReference type="Proteomes" id="UP000422764"/>
    </source>
</evidence>
<evidence type="ECO:0000259" key="7">
    <source>
        <dbReference type="PROSITE" id="PS51935"/>
    </source>
</evidence>
<evidence type="ECO:0000256" key="2">
    <source>
        <dbReference type="ARBA" id="ARBA00022670"/>
    </source>
</evidence>
<gene>
    <name evidence="8" type="ORF">GOM49_09850</name>
</gene>
<dbReference type="SUPFAM" id="SSF54001">
    <property type="entry name" value="Cysteine proteinases"/>
    <property type="match status" value="1"/>
</dbReference>
<evidence type="ECO:0000256" key="4">
    <source>
        <dbReference type="ARBA" id="ARBA00022801"/>
    </source>
</evidence>
<keyword evidence="3" id="KW-0732">Signal</keyword>
<evidence type="ECO:0000313" key="8">
    <source>
        <dbReference type="EMBL" id="QGU95350.1"/>
    </source>
</evidence>
<dbReference type="Proteomes" id="UP000422764">
    <property type="component" value="Chromosome"/>
</dbReference>
<name>A0A6I6ESV2_9CLOT</name>
<keyword evidence="2" id="KW-0645">Protease</keyword>
<dbReference type="PANTHER" id="PTHR47053">
    <property type="entry name" value="MUREIN DD-ENDOPEPTIDASE MEPH-RELATED"/>
    <property type="match status" value="1"/>
</dbReference>
<dbReference type="PROSITE" id="PS51935">
    <property type="entry name" value="NLPC_P60"/>
    <property type="match status" value="1"/>
</dbReference>
<organism evidence="8 9">
    <name type="scientific">Clostridium bovifaecis</name>
    <dbReference type="NCBI Taxonomy" id="2184719"/>
    <lineage>
        <taxon>Bacteria</taxon>
        <taxon>Bacillati</taxon>
        <taxon>Bacillota</taxon>
        <taxon>Clostridia</taxon>
        <taxon>Eubacteriales</taxon>
        <taxon>Clostridiaceae</taxon>
        <taxon>Clostridium</taxon>
    </lineage>
</organism>
<dbReference type="PANTHER" id="PTHR47053:SF1">
    <property type="entry name" value="MUREIN DD-ENDOPEPTIDASE MEPH-RELATED"/>
    <property type="match status" value="1"/>
</dbReference>
<proteinExistence type="inferred from homology"/>
<feature type="coiled-coil region" evidence="6">
    <location>
        <begin position="28"/>
        <end position="90"/>
    </location>
</feature>
<dbReference type="InterPro" id="IPR038765">
    <property type="entry name" value="Papain-like_cys_pep_sf"/>
</dbReference>
<dbReference type="InterPro" id="IPR000064">
    <property type="entry name" value="NLP_P60_dom"/>
</dbReference>
<comment type="similarity">
    <text evidence="1">Belongs to the peptidase C40 family.</text>
</comment>
<dbReference type="GO" id="GO:0006508">
    <property type="term" value="P:proteolysis"/>
    <property type="evidence" value="ECO:0007669"/>
    <property type="project" value="UniProtKB-KW"/>
</dbReference>
<keyword evidence="9" id="KW-1185">Reference proteome</keyword>
<evidence type="ECO:0000256" key="5">
    <source>
        <dbReference type="ARBA" id="ARBA00022807"/>
    </source>
</evidence>
<feature type="domain" description="NlpC/P60" evidence="7">
    <location>
        <begin position="233"/>
        <end position="351"/>
    </location>
</feature>
<keyword evidence="4 8" id="KW-0378">Hydrolase</keyword>
<accession>A0A6I6ESV2</accession>
<evidence type="ECO:0000256" key="3">
    <source>
        <dbReference type="ARBA" id="ARBA00022729"/>
    </source>
</evidence>
<evidence type="ECO:0000256" key="6">
    <source>
        <dbReference type="SAM" id="Coils"/>
    </source>
</evidence>
<dbReference type="Gene3D" id="3.90.1720.10">
    <property type="entry name" value="endopeptidase domain like (from Nostoc punctiforme)"/>
    <property type="match status" value="1"/>
</dbReference>
<sequence length="351" mass="40090">MKRILKYFILICIIVVSVHKPVFAEPSAEQRQNQRLEIEQKIESLDMQIEEVIDKIEENKKQRARIQEDIKSAEKDLRQAEEDIKREQELYNDRIRVMYMNGSIGYLDVILGAKDLSDLFQKVEAVKKITELDKKIVKELKEKQQNLNNKKLQLSRQNDELVALNNENNEKLNKLKVDKNDQRKLIEEAERHERLYASSVGVAQSQITEALEQIESKKKVAPTQVRPSRGAASVSGDAVIAYASKFLGTPYLWGGTTPAGFDCSGFTQYVYKHFGIYVGRTTKNQIHDGIGVSRDQLQPGDLVFYGKGGIPSHMGIYIGDGMYIHAPRTGDVIKISSYNRKDYITARRVIR</sequence>
<dbReference type="Pfam" id="PF24568">
    <property type="entry name" value="CC_PcsB"/>
    <property type="match status" value="1"/>
</dbReference>
<dbReference type="InterPro" id="IPR051202">
    <property type="entry name" value="Peptidase_C40"/>
</dbReference>
<dbReference type="Gene3D" id="6.10.250.3150">
    <property type="match status" value="1"/>
</dbReference>
<reference evidence="8 9" key="1">
    <citation type="submission" date="2019-12" db="EMBL/GenBank/DDBJ databases">
        <title>Genome sequenceing of Clostridium bovifaecis.</title>
        <authorList>
            <person name="Yao Y."/>
        </authorList>
    </citation>
    <scope>NUCLEOTIDE SEQUENCE [LARGE SCALE GENOMIC DNA]</scope>
    <source>
        <strain evidence="8 9">BXX</strain>
    </source>
</reference>
<protein>
    <submittedName>
        <fullName evidence="8">Glycoside hydrolase</fullName>
    </submittedName>
</protein>
<evidence type="ECO:0000256" key="1">
    <source>
        <dbReference type="ARBA" id="ARBA00007074"/>
    </source>
</evidence>
<keyword evidence="6" id="KW-0175">Coiled coil</keyword>